<dbReference type="PROSITE" id="PS00678">
    <property type="entry name" value="WD_REPEATS_1"/>
    <property type="match status" value="2"/>
</dbReference>
<keyword evidence="3" id="KW-0677">Repeat</keyword>
<feature type="region of interest" description="Disordered" evidence="7">
    <location>
        <begin position="711"/>
        <end position="736"/>
    </location>
</feature>
<dbReference type="RefSeq" id="XP_020135639.1">
    <property type="nucleotide sequence ID" value="XM_020269708.1"/>
</dbReference>
<feature type="compositionally biased region" description="Polar residues" evidence="7">
    <location>
        <begin position="1222"/>
        <end position="1233"/>
    </location>
</feature>
<dbReference type="GO" id="GO:1904263">
    <property type="term" value="P:positive regulation of TORC1 signaling"/>
    <property type="evidence" value="ECO:0007669"/>
    <property type="project" value="TreeGrafter"/>
</dbReference>
<accession>A0A1J9SM45</accession>
<evidence type="ECO:0000256" key="5">
    <source>
        <dbReference type="ARBA" id="ARBA00022833"/>
    </source>
</evidence>
<reference evidence="8 9" key="1">
    <citation type="submission" date="2016-10" db="EMBL/GenBank/DDBJ databases">
        <title>Proteomics and genomics reveal pathogen-plant mechanisms compatible with a hemibiotrophic lifestyle of Diplodia corticola.</title>
        <authorList>
            <person name="Fernandes I."/>
            <person name="De Jonge R."/>
            <person name="Van De Peer Y."/>
            <person name="Devreese B."/>
            <person name="Alves A."/>
            <person name="Esteves A.C."/>
        </authorList>
    </citation>
    <scope>NUCLEOTIDE SEQUENCE [LARGE SCALE GENOMIC DNA]</scope>
    <source>
        <strain evidence="8 9">CBS 112549</strain>
    </source>
</reference>
<feature type="compositionally biased region" description="Polar residues" evidence="7">
    <location>
        <begin position="1250"/>
        <end position="1259"/>
    </location>
</feature>
<dbReference type="Gene3D" id="2.130.10.10">
    <property type="entry name" value="YVTN repeat-like/Quinoprotein amine dehydrogenase"/>
    <property type="match status" value="2"/>
</dbReference>
<evidence type="ECO:0000256" key="1">
    <source>
        <dbReference type="ARBA" id="ARBA00022574"/>
    </source>
</evidence>
<feature type="repeat" description="WD" evidence="6">
    <location>
        <begin position="271"/>
        <end position="312"/>
    </location>
</feature>
<keyword evidence="2" id="KW-0479">Metal-binding</keyword>
<dbReference type="EMBL" id="MNUE01000001">
    <property type="protein sequence ID" value="OJD40796.1"/>
    <property type="molecule type" value="Genomic_DNA"/>
</dbReference>
<dbReference type="InterPro" id="IPR001680">
    <property type="entry name" value="WD40_rpt"/>
</dbReference>
<feature type="compositionally biased region" description="Low complexity" evidence="7">
    <location>
        <begin position="491"/>
        <end position="506"/>
    </location>
</feature>
<evidence type="ECO:0000313" key="8">
    <source>
        <dbReference type="EMBL" id="OJD40796.1"/>
    </source>
</evidence>
<dbReference type="GO" id="GO:0016239">
    <property type="term" value="P:positive regulation of macroautophagy"/>
    <property type="evidence" value="ECO:0007669"/>
    <property type="project" value="TreeGrafter"/>
</dbReference>
<proteinExistence type="predicted"/>
<dbReference type="PROSITE" id="PS50294">
    <property type="entry name" value="WD_REPEATS_REGION"/>
    <property type="match status" value="2"/>
</dbReference>
<feature type="region of interest" description="Disordered" evidence="7">
    <location>
        <begin position="681"/>
        <end position="700"/>
    </location>
</feature>
<feature type="repeat" description="WD" evidence="6">
    <location>
        <begin position="177"/>
        <end position="219"/>
    </location>
</feature>
<dbReference type="STRING" id="236234.A0A1J9SM45"/>
<feature type="region of interest" description="Disordered" evidence="7">
    <location>
        <begin position="28"/>
        <end position="70"/>
    </location>
</feature>
<dbReference type="InterPro" id="IPR037590">
    <property type="entry name" value="WDR24"/>
</dbReference>
<dbReference type="GO" id="GO:0005829">
    <property type="term" value="C:cytosol"/>
    <property type="evidence" value="ECO:0007669"/>
    <property type="project" value="TreeGrafter"/>
</dbReference>
<dbReference type="SMART" id="SM00320">
    <property type="entry name" value="WD40"/>
    <property type="match status" value="4"/>
</dbReference>
<dbReference type="GO" id="GO:0005774">
    <property type="term" value="C:vacuolar membrane"/>
    <property type="evidence" value="ECO:0007669"/>
    <property type="project" value="TreeGrafter"/>
</dbReference>
<sequence>MPADPPPAPPLPPQRQQARNAFTRFVQQSFTSYGARPPSQAQARPDSARPPLQPRIPGLSSLSSQDASHKTGLDISAVHINQERTHAVLAGREILKTVRITGTKCAEETNLRAAIINYASHHQAGAPSAPTRHRDTLEIHDVKWSHGSYSSHIATAAANGKVVLYDLNRTGVELAQLHEHHRQVHKLAFNPHQGYLLLSGSRDATARLWDLRDMKKDVMSCPSRDRYSGQSEGIRDIKWSPTDGVEFAFGTENGVIQRWDYRMNRAPKLKINAHDKTCYAIDWHPDGKYLASASADRSVKIWDFSSDQRRQKAAWSIRTPYPVFNAQWRPPFWSPDQEHGVWQCTQLVTAYDRDHPVVHVWDFRRPSLPFREIPLYQTAPTDLLWRSRDLLWTVGREGIFTQSDVHFAPKVVDRRNMSSFAVSSSGDVSAFSQKRVRRRPSGGYESDETYTTDGRTKRELSEKNSLPRSSADDSIDDSFLSSSYKRHHGRTSSSRSTKSISSTPPSSDNPGKMLFLNESLANHKHSFTPNQVAIRGSVPGSINVPLFTFLAQKYNMIAIEDPPTIQSFQNLQRVFDANAEYAQKAGNHRLANSWRVVGQTVSDAVQQRAAANHRWRLEQQPTTPAKPLPSAVSKNVLTEKKEQDLLAIPATRAIYGPDGQAQAPADSSSQVPTPIARAINPAKASTHAEQTALPDPEHDEALALPPSLVERYIPRGQGRPEPSSRRQARRSSIAHPSWAVSPNELDERRAMASSYRVPPRVPLSLEPYGSSPALHGRPDFDRHNSGESFAMFSASTDSHGLSVPGSFASGRSPSHVQDAESLQDRWDHQSSGPAFSSFGNGATSASGPDPYMESPGGLHADVHKGPPLRINFDDSVPDHGNISSSASEQGRIAHKAIAPSVANTEPGTNVISSSSEQSRAIHDIETLRKHNQLMRNSSSESDAFTSTHGSYSELSVSNFDIMEASGTIVPDGPADAPSPNLARPPSLIHESISAPAAIETVGADNDAVILSDYLSKHASVDSELSAPFTLVDVLRWLLDFHTNTLSDAQTVSIMLLLISDFLPHTHPLTDVSTSTLLNQYAEHLHSLNMSPAQIRAILNSQLAPLTRTGINPLQAESILQTYHTQLLSLGLFNSAALLRRVAYPTYPAVYEQALQETQIGLRCTQCKNPINNPVDKTLCENCKGRQAPCPVCWSALPPADIVPLVAPKRRSKSRSKTRSHQHSASVSSITIPRSNAKHKAANGGRHSHTPSDASLQMSRTATTATATTVNSAADGPSLDSTAADGPSYVDATESPGSPPLPPVLYSSCATCGHSAHTSCLRAWHVDTTLSLGACPVSGCLCDCVRGPLRDEKLEELKRRKAGEERGRVRDDGRRVRDSGAAMRAAAIATRGGGAAAGVVGDRTALGGGDKGGAVFGAGGGLGGGGGTAFAAAAAAAASASSRAMGLARAESMRSESQRGRGVDRDVGGRLETRDDSSAGISAGGGGRRVRLVEPSGRST</sequence>
<keyword evidence="5" id="KW-0862">Zinc</keyword>
<feature type="region of interest" description="Disordered" evidence="7">
    <location>
        <begin position="431"/>
        <end position="512"/>
    </location>
</feature>
<dbReference type="PROSITE" id="PS50082">
    <property type="entry name" value="WD_REPEATS_2"/>
    <property type="match status" value="2"/>
</dbReference>
<feature type="compositionally biased region" description="Polar residues" evidence="7">
    <location>
        <begin position="829"/>
        <end position="846"/>
    </location>
</feature>
<comment type="caution">
    <text evidence="8">The sequence shown here is derived from an EMBL/GenBank/DDBJ whole genome shotgun (WGS) entry which is preliminary data.</text>
</comment>
<feature type="region of interest" description="Disordered" evidence="7">
    <location>
        <begin position="803"/>
        <end position="872"/>
    </location>
</feature>
<keyword evidence="1 6" id="KW-0853">WD repeat</keyword>
<dbReference type="GO" id="GO:0061700">
    <property type="term" value="C:GATOR2 complex"/>
    <property type="evidence" value="ECO:0007669"/>
    <property type="project" value="TreeGrafter"/>
</dbReference>
<dbReference type="SUPFAM" id="SSF50978">
    <property type="entry name" value="WD40 repeat-like"/>
    <property type="match status" value="1"/>
</dbReference>
<dbReference type="Proteomes" id="UP000183809">
    <property type="component" value="Unassembled WGS sequence"/>
</dbReference>
<feature type="compositionally biased region" description="Basic residues" evidence="7">
    <location>
        <begin position="1207"/>
        <end position="1221"/>
    </location>
</feature>
<protein>
    <submittedName>
        <fullName evidence="8">Wd repeat protein</fullName>
    </submittedName>
</protein>
<feature type="compositionally biased region" description="Basic residues" evidence="7">
    <location>
        <begin position="1235"/>
        <end position="1248"/>
    </location>
</feature>
<organism evidence="8 9">
    <name type="scientific">Diplodia corticola</name>
    <dbReference type="NCBI Taxonomy" id="236234"/>
    <lineage>
        <taxon>Eukaryota</taxon>
        <taxon>Fungi</taxon>
        <taxon>Dikarya</taxon>
        <taxon>Ascomycota</taxon>
        <taxon>Pezizomycotina</taxon>
        <taxon>Dothideomycetes</taxon>
        <taxon>Dothideomycetes incertae sedis</taxon>
        <taxon>Botryosphaeriales</taxon>
        <taxon>Botryosphaeriaceae</taxon>
        <taxon>Diplodia</taxon>
    </lineage>
</organism>
<evidence type="ECO:0000256" key="7">
    <source>
        <dbReference type="SAM" id="MobiDB-lite"/>
    </source>
</evidence>
<feature type="compositionally biased region" description="Basic and acidic residues" evidence="7">
    <location>
        <begin position="1450"/>
        <end position="1476"/>
    </location>
</feature>
<dbReference type="Pfam" id="PF00400">
    <property type="entry name" value="WD40"/>
    <property type="match status" value="2"/>
</dbReference>
<dbReference type="InterPro" id="IPR015943">
    <property type="entry name" value="WD40/YVTN_repeat-like_dom_sf"/>
</dbReference>
<feature type="region of interest" description="Disordered" evidence="7">
    <location>
        <begin position="1204"/>
        <end position="1296"/>
    </location>
</feature>
<dbReference type="PANTHER" id="PTHR46200">
    <property type="entry name" value="GATOR COMPLEX PROTEIN WDR24"/>
    <property type="match status" value="1"/>
</dbReference>
<keyword evidence="9" id="KW-1185">Reference proteome</keyword>
<dbReference type="GO" id="GO:0008270">
    <property type="term" value="F:zinc ion binding"/>
    <property type="evidence" value="ECO:0007669"/>
    <property type="project" value="UniProtKB-KW"/>
</dbReference>
<keyword evidence="4" id="KW-0863">Zinc-finger</keyword>
<gene>
    <name evidence="8" type="ORF">BKCO1_1000323</name>
</gene>
<evidence type="ECO:0000313" key="9">
    <source>
        <dbReference type="Proteomes" id="UP000183809"/>
    </source>
</evidence>
<dbReference type="GeneID" id="31009967"/>
<dbReference type="OrthoDB" id="60955at2759"/>
<dbReference type="PANTHER" id="PTHR46200:SF1">
    <property type="entry name" value="GATOR COMPLEX PROTEIN WDR24"/>
    <property type="match status" value="1"/>
</dbReference>
<evidence type="ECO:0000256" key="4">
    <source>
        <dbReference type="ARBA" id="ARBA00022771"/>
    </source>
</evidence>
<dbReference type="InterPro" id="IPR036322">
    <property type="entry name" value="WD40_repeat_dom_sf"/>
</dbReference>
<evidence type="ECO:0000256" key="2">
    <source>
        <dbReference type="ARBA" id="ARBA00022723"/>
    </source>
</evidence>
<evidence type="ECO:0000256" key="3">
    <source>
        <dbReference type="ARBA" id="ARBA00022737"/>
    </source>
</evidence>
<dbReference type="InterPro" id="IPR019775">
    <property type="entry name" value="WD40_repeat_CS"/>
</dbReference>
<name>A0A1J9SM45_9PEZI</name>
<evidence type="ECO:0000256" key="6">
    <source>
        <dbReference type="PROSITE-ProRule" id="PRU00221"/>
    </source>
</evidence>
<feature type="region of interest" description="Disordered" evidence="7">
    <location>
        <begin position="1447"/>
        <end position="1499"/>
    </location>
</feature>